<proteinExistence type="predicted"/>
<gene>
    <name evidence="2" type="ORF">EPA93_21765</name>
</gene>
<protein>
    <submittedName>
        <fullName evidence="2">Sugar phosphate isomerase/epimerase</fullName>
    </submittedName>
</protein>
<keyword evidence="2" id="KW-0413">Isomerase</keyword>
<dbReference type="Pfam" id="PF01261">
    <property type="entry name" value="AP_endonuc_2"/>
    <property type="match status" value="1"/>
</dbReference>
<dbReference type="InterPro" id="IPR036237">
    <property type="entry name" value="Xyl_isomerase-like_sf"/>
</dbReference>
<dbReference type="GO" id="GO:0016853">
    <property type="term" value="F:isomerase activity"/>
    <property type="evidence" value="ECO:0007669"/>
    <property type="project" value="UniProtKB-KW"/>
</dbReference>
<dbReference type="OrthoDB" id="148059at2"/>
<dbReference type="PANTHER" id="PTHR12110:SF53">
    <property type="entry name" value="BLR5974 PROTEIN"/>
    <property type="match status" value="1"/>
</dbReference>
<dbReference type="AlphaFoldDB" id="A0A4P6JU67"/>
<name>A0A4P6JU67_KTERU</name>
<dbReference type="PANTHER" id="PTHR12110">
    <property type="entry name" value="HYDROXYPYRUVATE ISOMERASE"/>
    <property type="match status" value="1"/>
</dbReference>
<evidence type="ECO:0000259" key="1">
    <source>
        <dbReference type="Pfam" id="PF01261"/>
    </source>
</evidence>
<dbReference type="KEGG" id="kbs:EPA93_21765"/>
<evidence type="ECO:0000313" key="2">
    <source>
        <dbReference type="EMBL" id="QBD78476.1"/>
    </source>
</evidence>
<feature type="domain" description="Xylose isomerase-like TIM barrel" evidence="1">
    <location>
        <begin position="32"/>
        <end position="252"/>
    </location>
</feature>
<dbReference type="InterPro" id="IPR013022">
    <property type="entry name" value="Xyl_isomerase-like_TIM-brl"/>
</dbReference>
<reference evidence="2 3" key="1">
    <citation type="submission" date="2019-01" db="EMBL/GenBank/DDBJ databases">
        <title>Ktedonosporobacter rubrisoli SCAWS-G2.</title>
        <authorList>
            <person name="Huang Y."/>
            <person name="Yan B."/>
        </authorList>
    </citation>
    <scope>NUCLEOTIDE SEQUENCE [LARGE SCALE GENOMIC DNA]</scope>
    <source>
        <strain evidence="2 3">SCAWS-G2</strain>
    </source>
</reference>
<sequence>MSKTVQLLCSTGAFSHYPDFTSHEMVLEYGPQLGIDALELMFYPSWYPRLEQVATDLQRSGLQFPVIHAEKNVGIFSGKVDTEQQARAERELAANCYLGSLLGSRVLVLHLWGWPEFDAHLEHDLQALPQFLDIARQHDIELAIETIPCKQADPLTNIQRVLACDMRSRVALDTEFLATHKQIEEVFTHEWLWSERYVRHVHIKDFDGQPFTATGQRRYLHPGEGSIDFTRFFAQLKQHSFDGFISLEASAIDNAGRVNINTLRESLSVISNLLA</sequence>
<dbReference type="Proteomes" id="UP000290365">
    <property type="component" value="Chromosome"/>
</dbReference>
<evidence type="ECO:0000313" key="3">
    <source>
        <dbReference type="Proteomes" id="UP000290365"/>
    </source>
</evidence>
<keyword evidence="3" id="KW-1185">Reference proteome</keyword>
<organism evidence="2 3">
    <name type="scientific">Ktedonosporobacter rubrisoli</name>
    <dbReference type="NCBI Taxonomy" id="2509675"/>
    <lineage>
        <taxon>Bacteria</taxon>
        <taxon>Bacillati</taxon>
        <taxon>Chloroflexota</taxon>
        <taxon>Ktedonobacteria</taxon>
        <taxon>Ktedonobacterales</taxon>
        <taxon>Ktedonosporobacteraceae</taxon>
        <taxon>Ktedonosporobacter</taxon>
    </lineage>
</organism>
<accession>A0A4P6JU67</accession>
<dbReference type="Gene3D" id="3.20.20.150">
    <property type="entry name" value="Divalent-metal-dependent TIM barrel enzymes"/>
    <property type="match status" value="1"/>
</dbReference>
<dbReference type="SUPFAM" id="SSF51658">
    <property type="entry name" value="Xylose isomerase-like"/>
    <property type="match status" value="1"/>
</dbReference>
<dbReference type="RefSeq" id="WP_129889529.1">
    <property type="nucleotide sequence ID" value="NZ_CP035758.1"/>
</dbReference>
<dbReference type="EMBL" id="CP035758">
    <property type="protein sequence ID" value="QBD78476.1"/>
    <property type="molecule type" value="Genomic_DNA"/>
</dbReference>
<dbReference type="InterPro" id="IPR050312">
    <property type="entry name" value="IolE/XylAMocC-like"/>
</dbReference>